<name>A0A2X0KL52_9BASI</name>
<dbReference type="SUPFAM" id="SSF160350">
    <property type="entry name" value="Rnp2-like"/>
    <property type="match status" value="1"/>
</dbReference>
<dbReference type="STRING" id="289078.A0A2X0KL52"/>
<evidence type="ECO:0000256" key="1">
    <source>
        <dbReference type="ARBA" id="ARBA00010800"/>
    </source>
</evidence>
<dbReference type="AlphaFoldDB" id="A0A2X0KL52"/>
<proteinExistence type="inferred from homology"/>
<keyword evidence="2" id="KW-0819">tRNA processing</keyword>
<accession>A0A2X0KL52</accession>
<evidence type="ECO:0000256" key="2">
    <source>
        <dbReference type="ARBA" id="ARBA00022694"/>
    </source>
</evidence>
<dbReference type="GO" id="GO:0030681">
    <property type="term" value="C:multimeric ribonuclease P complex"/>
    <property type="evidence" value="ECO:0007669"/>
    <property type="project" value="TreeGrafter"/>
</dbReference>
<dbReference type="PANTHER" id="PTHR15441">
    <property type="entry name" value="RIBONUCLEASE P PROTEIN SUBUNIT P14"/>
    <property type="match status" value="1"/>
</dbReference>
<organism evidence="4 5">
    <name type="scientific">Microbotryum saponariae</name>
    <dbReference type="NCBI Taxonomy" id="289078"/>
    <lineage>
        <taxon>Eukaryota</taxon>
        <taxon>Fungi</taxon>
        <taxon>Dikarya</taxon>
        <taxon>Basidiomycota</taxon>
        <taxon>Pucciniomycotina</taxon>
        <taxon>Microbotryomycetes</taxon>
        <taxon>Microbotryales</taxon>
        <taxon>Microbotryaceae</taxon>
        <taxon>Microbotryum</taxon>
    </lineage>
</organism>
<dbReference type="Proteomes" id="UP000249723">
    <property type="component" value="Unassembled WGS sequence"/>
</dbReference>
<feature type="chain" id="PRO_5030060033" evidence="3">
    <location>
        <begin position="21"/>
        <end position="156"/>
    </location>
</feature>
<feature type="signal peptide" evidence="3">
    <location>
        <begin position="1"/>
        <end position="20"/>
    </location>
</feature>
<protein>
    <submittedName>
        <fullName evidence="4">BZ3500_MvSof-1268-A1-R1_Chr1-3g01677 protein</fullName>
    </submittedName>
</protein>
<dbReference type="InterPro" id="IPR002759">
    <property type="entry name" value="Pop5/Rpp14/Rnp2-like"/>
</dbReference>
<dbReference type="GO" id="GO:0033204">
    <property type="term" value="F:ribonuclease P RNA binding"/>
    <property type="evidence" value="ECO:0007669"/>
    <property type="project" value="TreeGrafter"/>
</dbReference>
<keyword evidence="5" id="KW-1185">Reference proteome</keyword>
<comment type="similarity">
    <text evidence="1">Belongs to the eukaryotic/archaeal RNase P protein component 2 family.</text>
</comment>
<keyword evidence="3" id="KW-0732">Signal</keyword>
<dbReference type="Gene3D" id="3.30.70.3250">
    <property type="entry name" value="Ribonuclease P, Pop5 subunit"/>
    <property type="match status" value="1"/>
</dbReference>
<dbReference type="GO" id="GO:0000172">
    <property type="term" value="C:ribonuclease MRP complex"/>
    <property type="evidence" value="ECO:0007669"/>
    <property type="project" value="TreeGrafter"/>
</dbReference>
<sequence length="156" mass="17485">MVRFKHRYLLVHLLFPSLAPEDPTPPLHDSDLIKVLRESLLVNFGDLGAGTVGGLFSIKYFSPATRMLILRVAREHAQTLWCALTLLRRLGGQTVIARVLHVSGTIRKTQLSAISYDRLLILESAGRLRRKGNDKDADEIEAQVGKDEEKILEMDA</sequence>
<dbReference type="GO" id="GO:0005730">
    <property type="term" value="C:nucleolus"/>
    <property type="evidence" value="ECO:0007669"/>
    <property type="project" value="TreeGrafter"/>
</dbReference>
<dbReference type="Pfam" id="PF01900">
    <property type="entry name" value="RNase_P_Rpp14"/>
    <property type="match status" value="1"/>
</dbReference>
<dbReference type="GO" id="GO:0001682">
    <property type="term" value="P:tRNA 5'-leader removal"/>
    <property type="evidence" value="ECO:0007669"/>
    <property type="project" value="InterPro"/>
</dbReference>
<dbReference type="PANTHER" id="PTHR15441:SF2">
    <property type="entry name" value="RIBONUCLEASE P_MRP PROTEIN SUBUNIT POP5"/>
    <property type="match status" value="1"/>
</dbReference>
<evidence type="ECO:0000313" key="5">
    <source>
        <dbReference type="Proteomes" id="UP000249723"/>
    </source>
</evidence>
<reference evidence="5" key="1">
    <citation type="submission" date="2016-10" db="EMBL/GenBank/DDBJ databases">
        <authorList>
            <person name="Jeantristanb JTB J.-T."/>
            <person name="Ricardo R."/>
        </authorList>
    </citation>
    <scope>NUCLEOTIDE SEQUENCE [LARGE SCALE GENOMIC DNA]</scope>
</reference>
<evidence type="ECO:0000256" key="3">
    <source>
        <dbReference type="SAM" id="SignalP"/>
    </source>
</evidence>
<evidence type="ECO:0000313" key="4">
    <source>
        <dbReference type="EMBL" id="SCZ89941.1"/>
    </source>
</evidence>
<dbReference type="InterPro" id="IPR038085">
    <property type="entry name" value="Rnp2-like_sf"/>
</dbReference>
<dbReference type="OrthoDB" id="24745at2759"/>
<dbReference type="EMBL" id="FMWP01000014">
    <property type="protein sequence ID" value="SCZ89941.1"/>
    <property type="molecule type" value="Genomic_DNA"/>
</dbReference>
<gene>
    <name evidence="4" type="ORF">BZ3500_MVSOF-1268-A1-R1_CHR1-3G01677</name>
</gene>